<keyword evidence="3" id="KW-1185">Reference proteome</keyword>
<evidence type="ECO:0000313" key="2">
    <source>
        <dbReference type="EMBL" id="TWT59354.1"/>
    </source>
</evidence>
<dbReference type="RefSeq" id="WP_146501506.1">
    <property type="nucleotide sequence ID" value="NZ_SJPG01000001.1"/>
</dbReference>
<proteinExistence type="predicted"/>
<dbReference type="EMBL" id="SJPG01000001">
    <property type="protein sequence ID" value="TWT59354.1"/>
    <property type="molecule type" value="Genomic_DNA"/>
</dbReference>
<protein>
    <submittedName>
        <fullName evidence="2">Uncharacterized protein</fullName>
    </submittedName>
</protein>
<keyword evidence="1" id="KW-1133">Transmembrane helix</keyword>
<keyword evidence="1" id="KW-0812">Transmembrane</keyword>
<evidence type="ECO:0000256" key="1">
    <source>
        <dbReference type="SAM" id="Phobius"/>
    </source>
</evidence>
<organism evidence="2 3">
    <name type="scientific">Rubinisphaera italica</name>
    <dbReference type="NCBI Taxonomy" id="2527969"/>
    <lineage>
        <taxon>Bacteria</taxon>
        <taxon>Pseudomonadati</taxon>
        <taxon>Planctomycetota</taxon>
        <taxon>Planctomycetia</taxon>
        <taxon>Planctomycetales</taxon>
        <taxon>Planctomycetaceae</taxon>
        <taxon>Rubinisphaera</taxon>
    </lineage>
</organism>
<evidence type="ECO:0000313" key="3">
    <source>
        <dbReference type="Proteomes" id="UP000316095"/>
    </source>
</evidence>
<name>A0A5C5X918_9PLAN</name>
<dbReference type="AlphaFoldDB" id="A0A5C5X918"/>
<keyword evidence="1" id="KW-0472">Membrane</keyword>
<feature type="transmembrane region" description="Helical" evidence="1">
    <location>
        <begin position="35"/>
        <end position="56"/>
    </location>
</feature>
<dbReference type="Proteomes" id="UP000316095">
    <property type="component" value="Unassembled WGS sequence"/>
</dbReference>
<feature type="transmembrane region" description="Helical" evidence="1">
    <location>
        <begin position="63"/>
        <end position="80"/>
    </location>
</feature>
<comment type="caution">
    <text evidence="2">The sequence shown here is derived from an EMBL/GenBank/DDBJ whole genome shotgun (WGS) entry which is preliminary data.</text>
</comment>
<accession>A0A5C5X918</accession>
<sequence length="179" mass="20425">MIDNTYYSNYPIFSYQLTDKEIGPSLHINKYDLNIGVYFVLTLRYVSVICMIAFGLYFISIDVLTTLVSMLTSLFLAYVFTLKAKLLLQSIPMSLTYLGDMNSIVITRLDRRKYSLKHIKAIAYQKVGDSDIIVNFTASDADNSKINSFQVVMRHSVDDVLIFLAILQEANIDIKDNSF</sequence>
<gene>
    <name evidence="2" type="ORF">Pan54_00550</name>
</gene>
<reference evidence="2 3" key="1">
    <citation type="submission" date="2019-02" db="EMBL/GenBank/DDBJ databases">
        <title>Deep-cultivation of Planctomycetes and their phenomic and genomic characterization uncovers novel biology.</title>
        <authorList>
            <person name="Wiegand S."/>
            <person name="Jogler M."/>
            <person name="Boedeker C."/>
            <person name="Pinto D."/>
            <person name="Vollmers J."/>
            <person name="Rivas-Marin E."/>
            <person name="Kohn T."/>
            <person name="Peeters S.H."/>
            <person name="Heuer A."/>
            <person name="Rast P."/>
            <person name="Oberbeckmann S."/>
            <person name="Bunk B."/>
            <person name="Jeske O."/>
            <person name="Meyerdierks A."/>
            <person name="Storesund J.E."/>
            <person name="Kallscheuer N."/>
            <person name="Luecker S."/>
            <person name="Lage O.M."/>
            <person name="Pohl T."/>
            <person name="Merkel B.J."/>
            <person name="Hornburger P."/>
            <person name="Mueller R.-W."/>
            <person name="Bruemmer F."/>
            <person name="Labrenz M."/>
            <person name="Spormann A.M."/>
            <person name="Op Den Camp H."/>
            <person name="Overmann J."/>
            <person name="Amann R."/>
            <person name="Jetten M.S.M."/>
            <person name="Mascher T."/>
            <person name="Medema M.H."/>
            <person name="Devos D.P."/>
            <person name="Kaster A.-K."/>
            <person name="Ovreas L."/>
            <person name="Rohde M."/>
            <person name="Galperin M.Y."/>
            <person name="Jogler C."/>
        </authorList>
    </citation>
    <scope>NUCLEOTIDE SEQUENCE [LARGE SCALE GENOMIC DNA]</scope>
    <source>
        <strain evidence="2 3">Pan54</strain>
    </source>
</reference>